<name>A0AA36MYY3_9DINO</name>
<dbReference type="EMBL" id="CAUJNA010002224">
    <property type="protein sequence ID" value="CAJ1391869.1"/>
    <property type="molecule type" value="Genomic_DNA"/>
</dbReference>
<feature type="region of interest" description="Disordered" evidence="1">
    <location>
        <begin position="287"/>
        <end position="313"/>
    </location>
</feature>
<feature type="transmembrane region" description="Helical" evidence="2">
    <location>
        <begin position="24"/>
        <end position="44"/>
    </location>
</feature>
<keyword evidence="2" id="KW-1133">Transmembrane helix</keyword>
<keyword evidence="4" id="KW-1185">Reference proteome</keyword>
<evidence type="ECO:0000313" key="3">
    <source>
        <dbReference type="EMBL" id="CAJ1391869.1"/>
    </source>
</evidence>
<feature type="compositionally biased region" description="Low complexity" evidence="1">
    <location>
        <begin position="203"/>
        <end position="224"/>
    </location>
</feature>
<comment type="caution">
    <text evidence="3">The sequence shown here is derived from an EMBL/GenBank/DDBJ whole genome shotgun (WGS) entry which is preliminary data.</text>
</comment>
<accession>A0AA36MYY3</accession>
<gene>
    <name evidence="3" type="ORF">EVOR1521_LOCUS17122</name>
</gene>
<evidence type="ECO:0008006" key="5">
    <source>
        <dbReference type="Google" id="ProtNLM"/>
    </source>
</evidence>
<keyword evidence="2" id="KW-0472">Membrane</keyword>
<protein>
    <recommendedName>
        <fullName evidence="5">Transmembrane protein</fullName>
    </recommendedName>
</protein>
<feature type="region of interest" description="Disordered" evidence="1">
    <location>
        <begin position="54"/>
        <end position="146"/>
    </location>
</feature>
<organism evidence="3 4">
    <name type="scientific">Effrenium voratum</name>
    <dbReference type="NCBI Taxonomy" id="2562239"/>
    <lineage>
        <taxon>Eukaryota</taxon>
        <taxon>Sar</taxon>
        <taxon>Alveolata</taxon>
        <taxon>Dinophyceae</taxon>
        <taxon>Suessiales</taxon>
        <taxon>Symbiodiniaceae</taxon>
        <taxon>Effrenium</taxon>
    </lineage>
</organism>
<keyword evidence="2" id="KW-0812">Transmembrane</keyword>
<evidence type="ECO:0000256" key="2">
    <source>
        <dbReference type="SAM" id="Phobius"/>
    </source>
</evidence>
<feature type="region of interest" description="Disordered" evidence="1">
    <location>
        <begin position="179"/>
        <end position="224"/>
    </location>
</feature>
<reference evidence="3" key="1">
    <citation type="submission" date="2023-08" db="EMBL/GenBank/DDBJ databases">
        <authorList>
            <person name="Chen Y."/>
            <person name="Shah S."/>
            <person name="Dougan E. K."/>
            <person name="Thang M."/>
            <person name="Chan C."/>
        </authorList>
    </citation>
    <scope>NUCLEOTIDE SEQUENCE</scope>
</reference>
<proteinExistence type="predicted"/>
<evidence type="ECO:0000256" key="1">
    <source>
        <dbReference type="SAM" id="MobiDB-lite"/>
    </source>
</evidence>
<dbReference type="AlphaFoldDB" id="A0AA36MYY3"/>
<dbReference type="Proteomes" id="UP001178507">
    <property type="component" value="Unassembled WGS sequence"/>
</dbReference>
<sequence length="357" mass="37635">MELFIEYAFYHGERAAKYVRARPVPTAFGVVGCSFVFLLLLGTMQGGAVVQATSGGGAIVEPPPAVSPGRRDMSAEMSTKASKLESRKRHRREAEELQGSPAASSDEEEELGKRKDQGDPDSLDQGDPDSKEPILDPEGMRAPSLGATGMAGFEMEASGSKSSFGSRLNDDLASAESDKAFGADVVEPRAKVDGGEEETAKTSPYSSSRSASSGQGESNGFGNSPSSFGSALAAEVAARPAEAKPMILEAALGLTRRLELTMWTGLSLAPNCRNSLKAASRIARKWAKRRLRGRRSPAGERQRHHPTSAAPTAPAAIKAEASLLAAVPAALSAEVKPLILEEALSLTRHLGLMMRTS</sequence>
<evidence type="ECO:0000313" key="4">
    <source>
        <dbReference type="Proteomes" id="UP001178507"/>
    </source>
</evidence>
<feature type="compositionally biased region" description="Basic and acidic residues" evidence="1">
    <location>
        <begin position="179"/>
        <end position="200"/>
    </location>
</feature>